<dbReference type="PRINTS" id="PR00413">
    <property type="entry name" value="HADHALOGNASE"/>
</dbReference>
<dbReference type="GO" id="GO:0050308">
    <property type="term" value="F:sugar-phosphatase activity"/>
    <property type="evidence" value="ECO:0007669"/>
    <property type="project" value="TreeGrafter"/>
</dbReference>
<dbReference type="AlphaFoldDB" id="A0A936TF66"/>
<comment type="caution">
    <text evidence="1">The sequence shown here is derived from an EMBL/GenBank/DDBJ whole genome shotgun (WGS) entry which is preliminary data.</text>
</comment>
<dbReference type="EMBL" id="JADJZA010000007">
    <property type="protein sequence ID" value="MBK9297449.1"/>
    <property type="molecule type" value="Genomic_DNA"/>
</dbReference>
<dbReference type="InterPro" id="IPR036412">
    <property type="entry name" value="HAD-like_sf"/>
</dbReference>
<dbReference type="InterPro" id="IPR006439">
    <property type="entry name" value="HAD-SF_hydro_IA"/>
</dbReference>
<dbReference type="NCBIfam" id="TIGR01509">
    <property type="entry name" value="HAD-SF-IA-v3"/>
    <property type="match status" value="1"/>
</dbReference>
<evidence type="ECO:0000313" key="2">
    <source>
        <dbReference type="Proteomes" id="UP000727993"/>
    </source>
</evidence>
<sequence>MVPSTPPSAVIFDLDGVLIDSEPVWEAAEAEVFASVGVHLDASDTASTTGLRVDEVVAHWLARRPWDVTAPDASAEAVAATLVDAMVAHAQDDPTEVPGAVDAVDRLAKSGRRMAVCSSSPQRLIEASLGGLGLGDRFELVHSAEHEPAGKPHPACYLSTASMLGVAPSDCVAIEDSVNGAIAAAAAGHVVVALPVSELRNDPRFDFCARVLDGHHQLDEQLLGTLLA</sequence>
<dbReference type="SFLD" id="SFLDS00003">
    <property type="entry name" value="Haloacid_Dehalogenase"/>
    <property type="match status" value="1"/>
</dbReference>
<proteinExistence type="predicted"/>
<name>A0A936TF66_9ACTN</name>
<dbReference type="InterPro" id="IPR023214">
    <property type="entry name" value="HAD_sf"/>
</dbReference>
<reference evidence="1 2" key="1">
    <citation type="submission" date="2020-10" db="EMBL/GenBank/DDBJ databases">
        <title>Connecting structure to function with the recovery of over 1000 high-quality activated sludge metagenome-assembled genomes encoding full-length rRNA genes using long-read sequencing.</title>
        <authorList>
            <person name="Singleton C.M."/>
            <person name="Petriglieri F."/>
            <person name="Kristensen J.M."/>
            <person name="Kirkegaard R.H."/>
            <person name="Michaelsen T.Y."/>
            <person name="Andersen M.H."/>
            <person name="Karst S.M."/>
            <person name="Dueholm M.S."/>
            <person name="Nielsen P.H."/>
            <person name="Albertsen M."/>
        </authorList>
    </citation>
    <scope>NUCLEOTIDE SEQUENCE [LARGE SCALE GENOMIC DNA]</scope>
    <source>
        <strain evidence="1">Lyne_18-Q3-R50-59_MAXAC.006</strain>
    </source>
</reference>
<dbReference type="Gene3D" id="1.10.150.240">
    <property type="entry name" value="Putative phosphatase, domain 2"/>
    <property type="match status" value="1"/>
</dbReference>
<accession>A0A936TF66</accession>
<dbReference type="Pfam" id="PF00702">
    <property type="entry name" value="Hydrolase"/>
    <property type="match status" value="1"/>
</dbReference>
<evidence type="ECO:0000313" key="1">
    <source>
        <dbReference type="EMBL" id="MBK9297449.1"/>
    </source>
</evidence>
<dbReference type="PANTHER" id="PTHR43481">
    <property type="entry name" value="FRUCTOSE-1-PHOSPHATE PHOSPHATASE"/>
    <property type="match status" value="1"/>
</dbReference>
<protein>
    <submittedName>
        <fullName evidence="1">Hexitol phosphatase HxpB</fullName>
    </submittedName>
</protein>
<dbReference type="CDD" id="cd07505">
    <property type="entry name" value="HAD_BPGM-like"/>
    <property type="match status" value="1"/>
</dbReference>
<dbReference type="SUPFAM" id="SSF56784">
    <property type="entry name" value="HAD-like"/>
    <property type="match status" value="1"/>
</dbReference>
<dbReference type="NCBIfam" id="NF008087">
    <property type="entry name" value="PRK10826.1"/>
    <property type="match status" value="1"/>
</dbReference>
<dbReference type="InterPro" id="IPR023198">
    <property type="entry name" value="PGP-like_dom2"/>
</dbReference>
<dbReference type="Gene3D" id="3.40.50.1000">
    <property type="entry name" value="HAD superfamily/HAD-like"/>
    <property type="match status" value="1"/>
</dbReference>
<dbReference type="SFLD" id="SFLDG01129">
    <property type="entry name" value="C1.5:_HAD__Beta-PGM__Phosphata"/>
    <property type="match status" value="1"/>
</dbReference>
<gene>
    <name evidence="1" type="primary">hxpB</name>
    <name evidence="1" type="ORF">IPN02_11575</name>
</gene>
<dbReference type="InterPro" id="IPR051806">
    <property type="entry name" value="HAD-like_SPP"/>
</dbReference>
<organism evidence="1 2">
    <name type="scientific">Candidatus Neomicrothrix subdominans</name>
    <dbReference type="NCBI Taxonomy" id="2954438"/>
    <lineage>
        <taxon>Bacteria</taxon>
        <taxon>Bacillati</taxon>
        <taxon>Actinomycetota</taxon>
        <taxon>Acidimicrobiia</taxon>
        <taxon>Acidimicrobiales</taxon>
        <taxon>Microthrixaceae</taxon>
        <taxon>Candidatus Neomicrothrix</taxon>
    </lineage>
</organism>
<dbReference type="PANTHER" id="PTHR43481:SF4">
    <property type="entry name" value="GLYCEROL-1-PHOSPHATE PHOSPHOHYDROLASE 1-RELATED"/>
    <property type="match status" value="1"/>
</dbReference>
<dbReference type="SFLD" id="SFLDG01135">
    <property type="entry name" value="C1.5.6:_HAD__Beta-PGM__Phospha"/>
    <property type="match status" value="1"/>
</dbReference>
<dbReference type="Proteomes" id="UP000727993">
    <property type="component" value="Unassembled WGS sequence"/>
</dbReference>